<comment type="caution">
    <text evidence="2">The sequence shown here is derived from an EMBL/GenBank/DDBJ whole genome shotgun (WGS) entry which is preliminary data.</text>
</comment>
<evidence type="ECO:0000256" key="1">
    <source>
        <dbReference type="SAM" id="SignalP"/>
    </source>
</evidence>
<gene>
    <name evidence="2" type="ORF">ABKW32_08565</name>
</gene>
<keyword evidence="1" id="KW-0732">Signal</keyword>
<sequence length="53" mass="5386">MKNILVIALLSLILLLSGCATNSPVSGALYTGVTHSDVSTGGILNSSVDDIKI</sequence>
<name>A0ABV0KZC5_9GAMM</name>
<reference evidence="2 3" key="1">
    <citation type="submission" date="2024-05" db="EMBL/GenBank/DDBJ databases">
        <authorList>
            <person name="Busch G.E."/>
            <person name="Sharma I."/>
        </authorList>
    </citation>
    <scope>NUCLEOTIDE SEQUENCE [LARGE SCALE GENOMIC DNA]</scope>
    <source>
        <strain evidence="2 3">23GB23</strain>
    </source>
</reference>
<feature type="chain" id="PRO_5047261195" evidence="1">
    <location>
        <begin position="23"/>
        <end position="53"/>
    </location>
</feature>
<dbReference type="Proteomes" id="UP001471651">
    <property type="component" value="Unassembled WGS sequence"/>
</dbReference>
<dbReference type="RefSeq" id="WP_348576775.1">
    <property type="nucleotide sequence ID" value="NZ_JBDYKN010000006.1"/>
</dbReference>
<protein>
    <submittedName>
        <fullName evidence="2">Uncharacterized protein</fullName>
    </submittedName>
</protein>
<proteinExistence type="predicted"/>
<evidence type="ECO:0000313" key="3">
    <source>
        <dbReference type="Proteomes" id="UP001471651"/>
    </source>
</evidence>
<dbReference type="PROSITE" id="PS51257">
    <property type="entry name" value="PROKAR_LIPOPROTEIN"/>
    <property type="match status" value="1"/>
</dbReference>
<evidence type="ECO:0000313" key="2">
    <source>
        <dbReference type="EMBL" id="MEP7729490.1"/>
    </source>
</evidence>
<organism evidence="2 3">
    <name type="scientific">Marinomonas primoryensis</name>
    <dbReference type="NCBI Taxonomy" id="178399"/>
    <lineage>
        <taxon>Bacteria</taxon>
        <taxon>Pseudomonadati</taxon>
        <taxon>Pseudomonadota</taxon>
        <taxon>Gammaproteobacteria</taxon>
        <taxon>Oceanospirillales</taxon>
        <taxon>Oceanospirillaceae</taxon>
        <taxon>Marinomonas</taxon>
    </lineage>
</organism>
<feature type="signal peptide" evidence="1">
    <location>
        <begin position="1"/>
        <end position="22"/>
    </location>
</feature>
<accession>A0ABV0KZC5</accession>
<keyword evidence="3" id="KW-1185">Reference proteome</keyword>
<dbReference type="EMBL" id="JBDYKN010000006">
    <property type="protein sequence ID" value="MEP7729490.1"/>
    <property type="molecule type" value="Genomic_DNA"/>
</dbReference>